<gene>
    <name evidence="2" type="ORF">EA58_00610</name>
</gene>
<evidence type="ECO:0000313" key="2">
    <source>
        <dbReference type="EMBL" id="KDM93402.1"/>
    </source>
</evidence>
<keyword evidence="3" id="KW-1185">Reference proteome</keyword>
<name>A0A066S0D3_9GAMM</name>
<keyword evidence="1" id="KW-0472">Membrane</keyword>
<evidence type="ECO:0000313" key="3">
    <source>
        <dbReference type="Proteomes" id="UP000027192"/>
    </source>
</evidence>
<keyword evidence="1" id="KW-0812">Transmembrane</keyword>
<feature type="transmembrane region" description="Helical" evidence="1">
    <location>
        <begin position="36"/>
        <end position="55"/>
    </location>
</feature>
<keyword evidence="1" id="KW-1133">Transmembrane helix</keyword>
<protein>
    <submittedName>
        <fullName evidence="2">Uncharacterized protein</fullName>
    </submittedName>
</protein>
<dbReference type="AlphaFoldDB" id="A0A066S0D3"/>
<reference evidence="2 3" key="1">
    <citation type="submission" date="2014-04" db="EMBL/GenBank/DDBJ databases">
        <title>Draft genome sequence of Photobacterium halotolerans S2753: a solonamide, ngercheumicin and holomycin producer.</title>
        <authorList>
            <person name="Machado H.R."/>
            <person name="Gram L."/>
        </authorList>
    </citation>
    <scope>NUCLEOTIDE SEQUENCE [LARGE SCALE GENOMIC DNA]</scope>
    <source>
        <strain evidence="2 3">S2753</strain>
    </source>
</reference>
<dbReference type="EMBL" id="JMIB01000002">
    <property type="protein sequence ID" value="KDM93402.1"/>
    <property type="molecule type" value="Genomic_DNA"/>
</dbReference>
<dbReference type="Proteomes" id="UP000027192">
    <property type="component" value="Unassembled WGS sequence"/>
</dbReference>
<proteinExistence type="predicted"/>
<sequence>MRLLIGLIGVFIAGMGLILAAEPRLILDFMSRHKKRLWLHMVAVAVRLLIGYLLIEYADSTDHPLLVTAVGWFAIIAALFLLILGRENFKKLIRWAVELNDIQGRTGGVLAALFGAFLVYIAL</sequence>
<feature type="transmembrane region" description="Helical" evidence="1">
    <location>
        <begin position="104"/>
        <end position="122"/>
    </location>
</feature>
<feature type="transmembrane region" description="Helical" evidence="1">
    <location>
        <begin position="64"/>
        <end position="84"/>
    </location>
</feature>
<comment type="caution">
    <text evidence="2">The sequence shown here is derived from an EMBL/GenBank/DDBJ whole genome shotgun (WGS) entry which is preliminary data.</text>
</comment>
<evidence type="ECO:0000256" key="1">
    <source>
        <dbReference type="SAM" id="Phobius"/>
    </source>
</evidence>
<dbReference type="RefSeq" id="WP_036747681.1">
    <property type="nucleotide sequence ID" value="NZ_JAGSGC010000001.1"/>
</dbReference>
<dbReference type="OrthoDB" id="1120647at2"/>
<organism evidence="2 3">
    <name type="scientific">Photobacterium galatheae</name>
    <dbReference type="NCBI Taxonomy" id="1654360"/>
    <lineage>
        <taxon>Bacteria</taxon>
        <taxon>Pseudomonadati</taxon>
        <taxon>Pseudomonadota</taxon>
        <taxon>Gammaproteobacteria</taxon>
        <taxon>Vibrionales</taxon>
        <taxon>Vibrionaceae</taxon>
        <taxon>Photobacterium</taxon>
    </lineage>
</organism>
<accession>A0A066S0D3</accession>